<feature type="compositionally biased region" description="Low complexity" evidence="1">
    <location>
        <begin position="60"/>
        <end position="88"/>
    </location>
</feature>
<dbReference type="SUPFAM" id="SSF53474">
    <property type="entry name" value="alpha/beta-Hydrolases"/>
    <property type="match status" value="1"/>
</dbReference>
<organism evidence="2 3">
    <name type="scientific">Sorangium cellulosum (strain So ce56)</name>
    <name type="common">Polyangium cellulosum (strain So ce56)</name>
    <dbReference type="NCBI Taxonomy" id="448385"/>
    <lineage>
        <taxon>Bacteria</taxon>
        <taxon>Pseudomonadati</taxon>
        <taxon>Myxococcota</taxon>
        <taxon>Polyangia</taxon>
        <taxon>Polyangiales</taxon>
        <taxon>Polyangiaceae</taxon>
        <taxon>Sorangium</taxon>
    </lineage>
</organism>
<accession>A9GK79</accession>
<dbReference type="AlphaFoldDB" id="A9GK79"/>
<protein>
    <submittedName>
        <fullName evidence="2">Uncharacterized protein</fullName>
    </submittedName>
</protein>
<dbReference type="InterPro" id="IPR029058">
    <property type="entry name" value="AB_hydrolase_fold"/>
</dbReference>
<sequence length="209" mass="22074">MRESSEGLPRTTNTACRSPDAYRTTMVDIDHGLDMPLTTRPRLRPIIALAALACQEVPRAAPGARGPTAPAGTEPAPAAPIAAETAEPAPEPAPLPPVSPGLELQDEPYAEARAKFKTKLISTDPAPQSYQNVPPPPGAREISYLSGGLKLKAWVSEPPADGRRLPAVLFLHGGFAFAGKPLPSPRHRDGLAPVSEEPHARPADEGLFQ</sequence>
<feature type="region of interest" description="Disordered" evidence="1">
    <location>
        <begin position="178"/>
        <end position="209"/>
    </location>
</feature>
<gene>
    <name evidence="2" type="ordered locus">sce6378</name>
</gene>
<evidence type="ECO:0000313" key="3">
    <source>
        <dbReference type="Proteomes" id="UP000002139"/>
    </source>
</evidence>
<evidence type="ECO:0000313" key="2">
    <source>
        <dbReference type="EMBL" id="CAN96545.1"/>
    </source>
</evidence>
<dbReference type="Proteomes" id="UP000002139">
    <property type="component" value="Chromosome"/>
</dbReference>
<feature type="region of interest" description="Disordered" evidence="1">
    <location>
        <begin position="120"/>
        <end position="139"/>
    </location>
</feature>
<evidence type="ECO:0000256" key="1">
    <source>
        <dbReference type="SAM" id="MobiDB-lite"/>
    </source>
</evidence>
<name>A9GK79_SORC5</name>
<dbReference type="EMBL" id="AM746676">
    <property type="protein sequence ID" value="CAN96545.1"/>
    <property type="molecule type" value="Genomic_DNA"/>
</dbReference>
<feature type="region of interest" description="Disordered" evidence="1">
    <location>
        <begin position="60"/>
        <end position="103"/>
    </location>
</feature>
<proteinExistence type="predicted"/>
<reference evidence="2 3" key="1">
    <citation type="journal article" date="2007" name="Nat. Biotechnol.">
        <title>Complete genome sequence of the myxobacterium Sorangium cellulosum.</title>
        <authorList>
            <person name="Schneiker S."/>
            <person name="Perlova O."/>
            <person name="Kaiser O."/>
            <person name="Gerth K."/>
            <person name="Alici A."/>
            <person name="Altmeyer M.O."/>
            <person name="Bartels D."/>
            <person name="Bekel T."/>
            <person name="Beyer S."/>
            <person name="Bode E."/>
            <person name="Bode H.B."/>
            <person name="Bolten C.J."/>
            <person name="Choudhuri J.V."/>
            <person name="Doss S."/>
            <person name="Elnakady Y.A."/>
            <person name="Frank B."/>
            <person name="Gaigalat L."/>
            <person name="Goesmann A."/>
            <person name="Groeger C."/>
            <person name="Gross F."/>
            <person name="Jelsbak L."/>
            <person name="Jelsbak L."/>
            <person name="Kalinowski J."/>
            <person name="Kegler C."/>
            <person name="Knauber T."/>
            <person name="Konietzny S."/>
            <person name="Kopp M."/>
            <person name="Krause L."/>
            <person name="Krug D."/>
            <person name="Linke B."/>
            <person name="Mahmud T."/>
            <person name="Martinez-Arias R."/>
            <person name="McHardy A.C."/>
            <person name="Merai M."/>
            <person name="Meyer F."/>
            <person name="Mormann S."/>
            <person name="Munoz-Dorado J."/>
            <person name="Perez J."/>
            <person name="Pradella S."/>
            <person name="Rachid S."/>
            <person name="Raddatz G."/>
            <person name="Rosenau F."/>
            <person name="Rueckert C."/>
            <person name="Sasse F."/>
            <person name="Scharfe M."/>
            <person name="Schuster S.C."/>
            <person name="Suen G."/>
            <person name="Treuner-Lange A."/>
            <person name="Velicer G.J."/>
            <person name="Vorholter F.-J."/>
            <person name="Weissman K.J."/>
            <person name="Welch R.D."/>
            <person name="Wenzel S.C."/>
            <person name="Whitworth D.E."/>
            <person name="Wilhelm S."/>
            <person name="Wittmann C."/>
            <person name="Bloecker H."/>
            <person name="Puehler A."/>
            <person name="Mueller R."/>
        </authorList>
    </citation>
    <scope>NUCLEOTIDE SEQUENCE [LARGE SCALE GENOMIC DNA]</scope>
    <source>
        <strain evidence="3">So ce56</strain>
    </source>
</reference>
<dbReference type="KEGG" id="scl:sce6378"/>
<keyword evidence="3" id="KW-1185">Reference proteome</keyword>
<dbReference type="HOGENOM" id="CLU_1314715_0_0_7"/>
<dbReference type="eggNOG" id="COG1506">
    <property type="taxonomic scope" value="Bacteria"/>
</dbReference>
<feature type="compositionally biased region" description="Basic and acidic residues" evidence="1">
    <location>
        <begin position="186"/>
        <end position="209"/>
    </location>
</feature>
<feature type="compositionally biased region" description="Pro residues" evidence="1">
    <location>
        <begin position="89"/>
        <end position="99"/>
    </location>
</feature>